<dbReference type="AlphaFoldDB" id="R4PN80"/>
<dbReference type="EMBL" id="CP005957">
    <property type="protein sequence ID" value="AGL62399.1"/>
    <property type="molecule type" value="Genomic_DNA"/>
</dbReference>
<keyword evidence="2" id="KW-1185">Reference proteome</keyword>
<protein>
    <submittedName>
        <fullName evidence="1">Uncharacterized protein</fullName>
    </submittedName>
</protein>
<accession>R4PN80</accession>
<sequence>MSTNVEHLHTTRSLSLKLAEELPPFEVGDLSGFQNRATWGTLERALADQDCEQLVLAIEEFKRRLTGEENSVKCMELAVIIAMSEMYEQRVQRLDPSLKLMTSTAGAINTLRTQILDPVPGSKDESYDFELQVLEELLNHGISAYMASPREEQSQYSAYNHDLYILSGTKKVPISVKIGGKSTSKYAGGVRCISKKRVASDAGVWAHLLKQIPELASFGAIAR</sequence>
<name>R4PN80_9BACT</name>
<dbReference type="HOGENOM" id="CLU_1238349_0_0_0"/>
<gene>
    <name evidence="1" type="ORF">L336_0697</name>
</gene>
<dbReference type="RefSeq" id="WP_015641849.1">
    <property type="nucleotide sequence ID" value="NC_021219.1"/>
</dbReference>
<reference evidence="1 2" key="1">
    <citation type="journal article" date="2013" name="Nat. Biotechnol.">
        <title>Genome sequences of rare, uncultured bacteria obtained by differential coverage binning of multiple metagenomes.</title>
        <authorList>
            <person name="Albertsen M."/>
            <person name="Hugenholtz P."/>
            <person name="Skarshewski A."/>
            <person name="Nielsen K.L."/>
            <person name="Tyson G.W."/>
            <person name="Nielsen P.H."/>
        </authorList>
    </citation>
    <scope>NUCLEOTIDE SEQUENCE [LARGE SCALE GENOMIC DNA]</scope>
    <source>
        <strain evidence="1">TM71</strain>
    </source>
</reference>
<organism evidence="1 2">
    <name type="scientific">Candidatus Saccharimonas aalborgensis</name>
    <dbReference type="NCBI Taxonomy" id="1332188"/>
    <lineage>
        <taxon>Bacteria</taxon>
        <taxon>Candidatus Saccharimonadota</taxon>
        <taxon>Candidatus Saccharimonadia</taxon>
        <taxon>Candidatus Saccharimonadales</taxon>
        <taxon>Candidatus Saccharimonadaceae</taxon>
        <taxon>Candidatus Saccharimonas</taxon>
    </lineage>
</organism>
<dbReference type="Proteomes" id="UP000013893">
    <property type="component" value="Chromosome"/>
</dbReference>
<dbReference type="KEGG" id="saal:L336_0697"/>
<evidence type="ECO:0000313" key="1">
    <source>
        <dbReference type="EMBL" id="AGL62399.1"/>
    </source>
</evidence>
<evidence type="ECO:0000313" key="2">
    <source>
        <dbReference type="Proteomes" id="UP000013893"/>
    </source>
</evidence>
<proteinExistence type="predicted"/>